<dbReference type="GO" id="GO:0030288">
    <property type="term" value="C:outer membrane-bounded periplasmic space"/>
    <property type="evidence" value="ECO:0007669"/>
    <property type="project" value="UniProtKB-UniRule"/>
</dbReference>
<comment type="function">
    <text evidence="1">Mediates coordination of peptidoglycan synthesis and outer membrane constriction during cell division.</text>
</comment>
<proteinExistence type="inferred from homology"/>
<reference evidence="3 4" key="1">
    <citation type="submission" date="2019-02" db="EMBL/GenBank/DDBJ databases">
        <title>Siculibacillus lacustris gen. nov., sp. nov., a new rosette-forming bacterium isolated from a freshwater crater lake (Lake St. Ana, Romania).</title>
        <authorList>
            <person name="Felfoldi T."/>
            <person name="Marton Z."/>
            <person name="Szabo A."/>
            <person name="Mentes A."/>
            <person name="Boka K."/>
            <person name="Marialigeti K."/>
            <person name="Mathe I."/>
            <person name="Koncz M."/>
            <person name="Schumann P."/>
            <person name="Toth E."/>
        </authorList>
    </citation>
    <scope>NUCLEOTIDE SEQUENCE [LARGE SCALE GENOMIC DNA]</scope>
    <source>
        <strain evidence="3 4">SA-279</strain>
    </source>
</reference>
<evidence type="ECO:0000256" key="2">
    <source>
        <dbReference type="SAM" id="MobiDB-lite"/>
    </source>
</evidence>
<dbReference type="Gene3D" id="1.25.40.10">
    <property type="entry name" value="Tetratricopeptide repeat domain"/>
    <property type="match status" value="1"/>
</dbReference>
<evidence type="ECO:0000313" key="4">
    <source>
        <dbReference type="Proteomes" id="UP000292781"/>
    </source>
</evidence>
<organism evidence="3 4">
    <name type="scientific">Siculibacillus lacustris</name>
    <dbReference type="NCBI Taxonomy" id="1549641"/>
    <lineage>
        <taxon>Bacteria</taxon>
        <taxon>Pseudomonadati</taxon>
        <taxon>Pseudomonadota</taxon>
        <taxon>Alphaproteobacteria</taxon>
        <taxon>Hyphomicrobiales</taxon>
        <taxon>Ancalomicrobiaceae</taxon>
        <taxon>Siculibacillus</taxon>
    </lineage>
</organism>
<name>A0A4Q9VKJ9_9HYPH</name>
<dbReference type="SUPFAM" id="SSF48452">
    <property type="entry name" value="TPR-like"/>
    <property type="match status" value="1"/>
</dbReference>
<keyword evidence="1" id="KW-0131">Cell cycle</keyword>
<feature type="compositionally biased region" description="Low complexity" evidence="2">
    <location>
        <begin position="150"/>
        <end position="164"/>
    </location>
</feature>
<keyword evidence="1" id="KW-0132">Cell division</keyword>
<keyword evidence="1" id="KW-0175">Coiled coil</keyword>
<evidence type="ECO:0000256" key="1">
    <source>
        <dbReference type="HAMAP-Rule" id="MF_02066"/>
    </source>
</evidence>
<feature type="region of interest" description="Disordered" evidence="2">
    <location>
        <begin position="107"/>
        <end position="217"/>
    </location>
</feature>
<feature type="coiled-coil region" evidence="1">
    <location>
        <begin position="61"/>
        <end position="95"/>
    </location>
</feature>
<dbReference type="EMBL" id="SJFN01000023">
    <property type="protein sequence ID" value="TBW35943.1"/>
    <property type="molecule type" value="Genomic_DNA"/>
</dbReference>
<keyword evidence="4" id="KW-1185">Reference proteome</keyword>
<dbReference type="AlphaFoldDB" id="A0A4Q9VKJ9"/>
<sequence>MSVWTRTMFRGPGCRGGGTIAVMCLAVLLVLAPGGRPASAQGLFGGSDDGDRRNAEVGLRMNQIENQMRGLNGQIEQLTFQIRQLQDSMTRMQKDYEFRLQEIENGTARAGAGRPPPAPPPQKRSDVAPSGADAVMAAAPTGMPPNAMSAPETTRAAPRGAPPASLGQLSSNDPIGGIIGTAPLDLGATAQPGVATEGRSVGPITDPTMAAVPPGVDPRYASVPPTASPRDEYDAAYGYILNGEYALAETSFKTFLANHPTDRRIGSAQFWLGESYYARARHKEAADAFLKSYTQFPDGAKAPDSLLKLGLALTGLGEKKAACASWDELLVKYPKAAKAVRDRAAAEKTRVKC</sequence>
<evidence type="ECO:0000313" key="3">
    <source>
        <dbReference type="EMBL" id="TBW35943.1"/>
    </source>
</evidence>
<comment type="similarity">
    <text evidence="1">Belongs to the CpoB family.</text>
</comment>
<dbReference type="InterPro" id="IPR019734">
    <property type="entry name" value="TPR_rpt"/>
</dbReference>
<protein>
    <recommendedName>
        <fullName evidence="1">Cell division coordinator CpoB</fullName>
    </recommendedName>
</protein>
<dbReference type="Proteomes" id="UP000292781">
    <property type="component" value="Unassembled WGS sequence"/>
</dbReference>
<comment type="caution">
    <text evidence="3">The sequence shown here is derived from an EMBL/GenBank/DDBJ whole genome shotgun (WGS) entry which is preliminary data.</text>
</comment>
<comment type="subcellular location">
    <subcellularLocation>
        <location evidence="1">Periplasm</location>
    </subcellularLocation>
</comment>
<dbReference type="HAMAP" id="MF_02066">
    <property type="entry name" value="CpoB"/>
    <property type="match status" value="1"/>
</dbReference>
<dbReference type="GO" id="GO:0043093">
    <property type="term" value="P:FtsZ-dependent cytokinesis"/>
    <property type="evidence" value="ECO:0007669"/>
    <property type="project" value="UniProtKB-UniRule"/>
</dbReference>
<dbReference type="Pfam" id="PF13174">
    <property type="entry name" value="TPR_6"/>
    <property type="match status" value="2"/>
</dbReference>
<dbReference type="InterPro" id="IPR011990">
    <property type="entry name" value="TPR-like_helical_dom_sf"/>
</dbReference>
<dbReference type="InterPro" id="IPR014162">
    <property type="entry name" value="CpoB_C"/>
</dbReference>
<dbReference type="InterPro" id="IPR034706">
    <property type="entry name" value="CpoB"/>
</dbReference>
<dbReference type="OrthoDB" id="7185608at2"/>
<gene>
    <name evidence="3" type="primary">ybgF</name>
    <name evidence="1" type="synonym">cpoB</name>
    <name evidence="3" type="ORF">EYW49_15110</name>
</gene>
<accession>A0A4Q9VKJ9</accession>
<keyword evidence="1" id="KW-0732">Signal</keyword>
<keyword evidence="1" id="KW-0574">Periplasm</keyword>
<dbReference type="NCBIfam" id="TIGR02795">
    <property type="entry name" value="tol_pal_ybgF"/>
    <property type="match status" value="1"/>
</dbReference>